<dbReference type="PANTHER" id="PTHR44757:SF2">
    <property type="entry name" value="BIOFILM ARCHITECTURE MAINTENANCE PROTEIN MBAA"/>
    <property type="match status" value="1"/>
</dbReference>
<dbReference type="CDD" id="cd01949">
    <property type="entry name" value="GGDEF"/>
    <property type="match status" value="1"/>
</dbReference>
<dbReference type="RefSeq" id="WP_119895336.1">
    <property type="nucleotide sequence ID" value="NZ_CP032419.1"/>
</dbReference>
<dbReference type="Gene3D" id="3.30.70.270">
    <property type="match status" value="1"/>
</dbReference>
<proteinExistence type="predicted"/>
<dbReference type="InterPro" id="IPR000160">
    <property type="entry name" value="GGDEF_dom"/>
</dbReference>
<dbReference type="PANTHER" id="PTHR44757">
    <property type="entry name" value="DIGUANYLATE CYCLASE DGCP"/>
    <property type="match status" value="1"/>
</dbReference>
<feature type="domain" description="EAL" evidence="1">
    <location>
        <begin position="516"/>
        <end position="766"/>
    </location>
</feature>
<dbReference type="Gene3D" id="6.10.340.10">
    <property type="match status" value="1"/>
</dbReference>
<dbReference type="InterPro" id="IPR003660">
    <property type="entry name" value="HAMP_dom"/>
</dbReference>
<dbReference type="GO" id="GO:0007165">
    <property type="term" value="P:signal transduction"/>
    <property type="evidence" value="ECO:0007669"/>
    <property type="project" value="InterPro"/>
</dbReference>
<feature type="domain" description="HAMP" evidence="2">
    <location>
        <begin position="285"/>
        <end position="338"/>
    </location>
</feature>
<evidence type="ECO:0000313" key="5">
    <source>
        <dbReference type="Proteomes" id="UP000265560"/>
    </source>
</evidence>
<dbReference type="InterPro" id="IPR029787">
    <property type="entry name" value="Nucleotide_cyclase"/>
</dbReference>
<dbReference type="Pfam" id="PF05228">
    <property type="entry name" value="CHASE4"/>
    <property type="match status" value="1"/>
</dbReference>
<protein>
    <submittedName>
        <fullName evidence="4">EAL domain-containing protein</fullName>
    </submittedName>
</protein>
<dbReference type="PROSITE" id="PS50885">
    <property type="entry name" value="HAMP"/>
    <property type="match status" value="1"/>
</dbReference>
<dbReference type="PROSITE" id="PS50883">
    <property type="entry name" value="EAL"/>
    <property type="match status" value="1"/>
</dbReference>
<dbReference type="KEGG" id="pcav:D3880_20900"/>
<organism evidence="4 5">
    <name type="scientific">Pseudomonas cavernae</name>
    <dbReference type="NCBI Taxonomy" id="2320867"/>
    <lineage>
        <taxon>Bacteria</taxon>
        <taxon>Pseudomonadati</taxon>
        <taxon>Pseudomonadota</taxon>
        <taxon>Gammaproteobacteria</taxon>
        <taxon>Pseudomonadales</taxon>
        <taxon>Pseudomonadaceae</taxon>
        <taxon>Pseudomonas</taxon>
    </lineage>
</organism>
<reference evidence="5" key="1">
    <citation type="submission" date="2018-09" db="EMBL/GenBank/DDBJ databases">
        <authorList>
            <person name="Zhu H."/>
        </authorList>
    </citation>
    <scope>NUCLEOTIDE SEQUENCE [LARGE SCALE GENOMIC DNA]</scope>
    <source>
        <strain evidence="5">K2W31S-8</strain>
    </source>
</reference>
<dbReference type="SMART" id="SM00052">
    <property type="entry name" value="EAL"/>
    <property type="match status" value="1"/>
</dbReference>
<dbReference type="InterPro" id="IPR001633">
    <property type="entry name" value="EAL_dom"/>
</dbReference>
<dbReference type="GO" id="GO:0016020">
    <property type="term" value="C:membrane"/>
    <property type="evidence" value="ECO:0007669"/>
    <property type="project" value="InterPro"/>
</dbReference>
<evidence type="ECO:0000259" key="1">
    <source>
        <dbReference type="PROSITE" id="PS50883"/>
    </source>
</evidence>
<dbReference type="PROSITE" id="PS50887">
    <property type="entry name" value="GGDEF"/>
    <property type="match status" value="1"/>
</dbReference>
<dbReference type="SMART" id="SM00267">
    <property type="entry name" value="GGDEF"/>
    <property type="match status" value="1"/>
</dbReference>
<name>A0A385Z7C2_9PSED</name>
<dbReference type="NCBIfam" id="TIGR00254">
    <property type="entry name" value="GGDEF"/>
    <property type="match status" value="1"/>
</dbReference>
<accession>A0A385Z7C2</accession>
<evidence type="ECO:0000259" key="2">
    <source>
        <dbReference type="PROSITE" id="PS50885"/>
    </source>
</evidence>
<dbReference type="OrthoDB" id="9759607at2"/>
<dbReference type="CDD" id="cd01948">
    <property type="entry name" value="EAL"/>
    <property type="match status" value="1"/>
</dbReference>
<dbReference type="Pfam" id="PF00563">
    <property type="entry name" value="EAL"/>
    <property type="match status" value="1"/>
</dbReference>
<gene>
    <name evidence="4" type="ORF">D3880_20900</name>
</gene>
<sequence>MSRTIHSLRTRTLFYLLLLLSAVALASYWSSSNLLHQSLGQYEERQAQEELERVNVALVTDAQALLGSALDYGVWDDSYEYLQQPSPAYLDANFTVDSMRNLRVDFAVFLTTAGALHSDITSGGEQREPLATDSSTLRAVHGGLAALSATLQQQGAYLLRWIDGTPVILAYSPILDTDRNQPQRGWLVMGRRLDANALARLEQLVGTSFQLAPATTSAPALPTAPGSLRVSRLLADSLGPSAVHLIIQRPPILDPQKRAGDLLLLGNSLLILLLAALAATLLLDRLILKRLSRFSHLAEQRRRNAEQPAVWPVQGDDELDQLALSLNELMTEVHTAHESLYQEARRDPLTGLGNRKFLSERLALYQAMQRRQPGLTLTLYLIDLDDFKLINDCLGHEAGDALLNHLAQRLGGLLRASDTAVRMGGDEFVVLSLTDDTGPGSHALAQRLLEAVCQPLMFQDTQLAISASIGIALAGPGTSEDELLRNADIALYQAKRAGKSGFAFFSATMHTNVQERMRIEQRLRQALALGQLEVWFQPIVDGESGATRMVEALARWPVDGGYCPPDKFIPVAEEAGLICELGLYIARRAIQALPRLQQARPGLVLNINLSVKQLLQVNLVGQLCELVDAERLSRHSVHFELTESAFSESLEVLEEQVNALVAAGFQLHLDDFGTGYSSLQRLQHLPMSALKLDKSFTRLLDEGDERIVKVILSLGELLQLRVIAEGVETEQQRERLQILGCRLMQGYLFAKPMPEQQLLDWLPAPSSTAGSV</sequence>
<keyword evidence="5" id="KW-1185">Reference proteome</keyword>
<dbReference type="SUPFAM" id="SSF141868">
    <property type="entry name" value="EAL domain-like"/>
    <property type="match status" value="1"/>
</dbReference>
<dbReference type="EMBL" id="CP032419">
    <property type="protein sequence ID" value="AYC34684.1"/>
    <property type="molecule type" value="Genomic_DNA"/>
</dbReference>
<dbReference type="SUPFAM" id="SSF55073">
    <property type="entry name" value="Nucleotide cyclase"/>
    <property type="match status" value="1"/>
</dbReference>
<dbReference type="InterPro" id="IPR007892">
    <property type="entry name" value="CHASE4"/>
</dbReference>
<dbReference type="AlphaFoldDB" id="A0A385Z7C2"/>
<dbReference type="InterPro" id="IPR052155">
    <property type="entry name" value="Biofilm_reg_signaling"/>
</dbReference>
<feature type="domain" description="GGDEF" evidence="3">
    <location>
        <begin position="375"/>
        <end position="507"/>
    </location>
</feature>
<dbReference type="InterPro" id="IPR043128">
    <property type="entry name" value="Rev_trsase/Diguanyl_cyclase"/>
</dbReference>
<dbReference type="Pfam" id="PF00990">
    <property type="entry name" value="GGDEF"/>
    <property type="match status" value="1"/>
</dbReference>
<evidence type="ECO:0000259" key="3">
    <source>
        <dbReference type="PROSITE" id="PS50887"/>
    </source>
</evidence>
<evidence type="ECO:0000313" key="4">
    <source>
        <dbReference type="EMBL" id="AYC34684.1"/>
    </source>
</evidence>
<dbReference type="Proteomes" id="UP000265560">
    <property type="component" value="Chromosome"/>
</dbReference>
<dbReference type="Gene3D" id="3.20.20.450">
    <property type="entry name" value="EAL domain"/>
    <property type="match status" value="1"/>
</dbReference>
<dbReference type="InterPro" id="IPR035919">
    <property type="entry name" value="EAL_sf"/>
</dbReference>